<name>A0A835J3H2_9ROSI</name>
<protein>
    <submittedName>
        <fullName evidence="1">Uncharacterized protein</fullName>
    </submittedName>
</protein>
<dbReference type="EMBL" id="JADGMS010000019">
    <property type="protein sequence ID" value="KAF9661019.1"/>
    <property type="molecule type" value="Genomic_DNA"/>
</dbReference>
<gene>
    <name evidence="1" type="ORF">SADUNF_Sadunf19G0024500</name>
</gene>
<evidence type="ECO:0000313" key="1">
    <source>
        <dbReference type="EMBL" id="KAF9661019.1"/>
    </source>
</evidence>
<comment type="caution">
    <text evidence="1">The sequence shown here is derived from an EMBL/GenBank/DDBJ whole genome shotgun (WGS) entry which is preliminary data.</text>
</comment>
<accession>A0A835J3H2</accession>
<sequence>MLLLLLVAYGGEEDVVVDALGGGEGVVAKRRRKEEENAIDRRASLIGLLHPLLNLWKDISLVKCRLWSYDALASLTEFF</sequence>
<proteinExistence type="predicted"/>
<evidence type="ECO:0000313" key="2">
    <source>
        <dbReference type="Proteomes" id="UP000657918"/>
    </source>
</evidence>
<dbReference type="AlphaFoldDB" id="A0A835J3H2"/>
<reference evidence="1 2" key="1">
    <citation type="submission" date="2020-10" db="EMBL/GenBank/DDBJ databases">
        <title>Plant Genome Project.</title>
        <authorList>
            <person name="Zhang R.-G."/>
        </authorList>
    </citation>
    <scope>NUCLEOTIDE SEQUENCE [LARGE SCALE GENOMIC DNA]</scope>
    <source>
        <strain evidence="1">FAFU-HL-1</strain>
        <tissue evidence="1">Leaf</tissue>
    </source>
</reference>
<keyword evidence="2" id="KW-1185">Reference proteome</keyword>
<dbReference type="Proteomes" id="UP000657918">
    <property type="component" value="Unassembled WGS sequence"/>
</dbReference>
<organism evidence="1 2">
    <name type="scientific">Salix dunnii</name>
    <dbReference type="NCBI Taxonomy" id="1413687"/>
    <lineage>
        <taxon>Eukaryota</taxon>
        <taxon>Viridiplantae</taxon>
        <taxon>Streptophyta</taxon>
        <taxon>Embryophyta</taxon>
        <taxon>Tracheophyta</taxon>
        <taxon>Spermatophyta</taxon>
        <taxon>Magnoliopsida</taxon>
        <taxon>eudicotyledons</taxon>
        <taxon>Gunneridae</taxon>
        <taxon>Pentapetalae</taxon>
        <taxon>rosids</taxon>
        <taxon>fabids</taxon>
        <taxon>Malpighiales</taxon>
        <taxon>Salicaceae</taxon>
        <taxon>Saliceae</taxon>
        <taxon>Salix</taxon>
    </lineage>
</organism>